<dbReference type="AlphaFoldDB" id="A0A4C1UE16"/>
<gene>
    <name evidence="1" type="ORF">EVAR_15824_1</name>
</gene>
<reference evidence="1 2" key="1">
    <citation type="journal article" date="2019" name="Commun. Biol.">
        <title>The bagworm genome reveals a unique fibroin gene that provides high tensile strength.</title>
        <authorList>
            <person name="Kono N."/>
            <person name="Nakamura H."/>
            <person name="Ohtoshi R."/>
            <person name="Tomita M."/>
            <person name="Numata K."/>
            <person name="Arakawa K."/>
        </authorList>
    </citation>
    <scope>NUCLEOTIDE SEQUENCE [LARGE SCALE GENOMIC DNA]</scope>
</reference>
<evidence type="ECO:0000313" key="1">
    <source>
        <dbReference type="EMBL" id="GBP24618.1"/>
    </source>
</evidence>
<sequence length="102" mass="11044">MQLDKLGYVTRDLGMADRLMSDFYRLKLQDVFFVRAGPRFHSSAAPAALTPSIEKISAAFSNLGKRKVTRGGCRGISPWPISVSSSAPAELAKDVKKESNAG</sequence>
<proteinExistence type="predicted"/>
<evidence type="ECO:0000313" key="2">
    <source>
        <dbReference type="Proteomes" id="UP000299102"/>
    </source>
</evidence>
<organism evidence="1 2">
    <name type="scientific">Eumeta variegata</name>
    <name type="common">Bagworm moth</name>
    <name type="synonym">Eumeta japonica</name>
    <dbReference type="NCBI Taxonomy" id="151549"/>
    <lineage>
        <taxon>Eukaryota</taxon>
        <taxon>Metazoa</taxon>
        <taxon>Ecdysozoa</taxon>
        <taxon>Arthropoda</taxon>
        <taxon>Hexapoda</taxon>
        <taxon>Insecta</taxon>
        <taxon>Pterygota</taxon>
        <taxon>Neoptera</taxon>
        <taxon>Endopterygota</taxon>
        <taxon>Lepidoptera</taxon>
        <taxon>Glossata</taxon>
        <taxon>Ditrysia</taxon>
        <taxon>Tineoidea</taxon>
        <taxon>Psychidae</taxon>
        <taxon>Oiketicinae</taxon>
        <taxon>Eumeta</taxon>
    </lineage>
</organism>
<name>A0A4C1UE16_EUMVA</name>
<accession>A0A4C1UE16</accession>
<dbReference type="Proteomes" id="UP000299102">
    <property type="component" value="Unassembled WGS sequence"/>
</dbReference>
<keyword evidence="2" id="KW-1185">Reference proteome</keyword>
<dbReference type="EMBL" id="BGZK01000164">
    <property type="protein sequence ID" value="GBP24618.1"/>
    <property type="molecule type" value="Genomic_DNA"/>
</dbReference>
<protein>
    <submittedName>
        <fullName evidence="1">Uncharacterized protein</fullName>
    </submittedName>
</protein>
<comment type="caution">
    <text evidence="1">The sequence shown here is derived from an EMBL/GenBank/DDBJ whole genome shotgun (WGS) entry which is preliminary data.</text>
</comment>